<accession>A0A212JA55</accession>
<sequence>MLVTSINNSLPEGEKLVSFLMDLLNLSRESAYRRIRNEIPFTFEEVIAISLKLGLSLDEIAGQEQKNRAFFDLPVPKSADPLDVYSEIVDVAAEIYKKMQKSKESEIFFTANQLPFPYYMLYENLSKFYYYKWIHKTQEVPLNFYLSEFSPPSQVSTVHKRYRYAATKVNQVTAILCPSFILSTVKEIIYFYRRRLITKEELFLLQEDLYKVINKLENDTRKGIDENGVKTDLYCSTLNIASNSIWFRHDNETGTQFWTYTDPITVYNTEVSKRHKMWIDSLLKYSTLISQSNEIQRSEFFNKQNEYVKNIENLTL</sequence>
<reference evidence="1" key="1">
    <citation type="submission" date="2016-04" db="EMBL/GenBank/DDBJ databases">
        <authorList>
            <person name="Evans L.H."/>
            <person name="Alamgir A."/>
            <person name="Owens N."/>
            <person name="Weber N.D."/>
            <person name="Virtaneva K."/>
            <person name="Barbian K."/>
            <person name="Babar A."/>
            <person name="Rosenke K."/>
        </authorList>
    </citation>
    <scope>NUCLEOTIDE SEQUENCE</scope>
    <source>
        <strain evidence="1">86-1</strain>
    </source>
</reference>
<dbReference type="EMBL" id="FLUM01000001">
    <property type="protein sequence ID" value="SBV96321.1"/>
    <property type="molecule type" value="Genomic_DNA"/>
</dbReference>
<organism evidence="1">
    <name type="scientific">uncultured Dysgonomonas sp</name>
    <dbReference type="NCBI Taxonomy" id="206096"/>
    <lineage>
        <taxon>Bacteria</taxon>
        <taxon>Pseudomonadati</taxon>
        <taxon>Bacteroidota</taxon>
        <taxon>Bacteroidia</taxon>
        <taxon>Bacteroidales</taxon>
        <taxon>Dysgonomonadaceae</taxon>
        <taxon>Dysgonomonas</taxon>
        <taxon>environmental samples</taxon>
    </lineage>
</organism>
<proteinExistence type="predicted"/>
<evidence type="ECO:0008006" key="2">
    <source>
        <dbReference type="Google" id="ProtNLM"/>
    </source>
</evidence>
<evidence type="ECO:0000313" key="1">
    <source>
        <dbReference type="EMBL" id="SBV96321.1"/>
    </source>
</evidence>
<dbReference type="AlphaFoldDB" id="A0A212JA55"/>
<protein>
    <recommendedName>
        <fullName evidence="2">Transcription regulator BetR N-terminal domain-containing protein</fullName>
    </recommendedName>
</protein>
<gene>
    <name evidence="1" type="ORF">KL86DYS1_11616</name>
</gene>
<name>A0A212JA55_9BACT</name>